<dbReference type="PANTHER" id="PTHR22847:SF637">
    <property type="entry name" value="WD REPEAT DOMAIN 5B"/>
    <property type="match status" value="1"/>
</dbReference>
<dbReference type="AlphaFoldDB" id="L8H5P4"/>
<reference evidence="5 6" key="1">
    <citation type="journal article" date="2013" name="Genome Biol.">
        <title>Genome of Acanthamoeba castellanii highlights extensive lateral gene transfer and early evolution of tyrosine kinase signaling.</title>
        <authorList>
            <person name="Clarke M."/>
            <person name="Lohan A.J."/>
            <person name="Liu B."/>
            <person name="Lagkouvardos I."/>
            <person name="Roy S."/>
            <person name="Zafar N."/>
            <person name="Bertelli C."/>
            <person name="Schilde C."/>
            <person name="Kianianmomeni A."/>
            <person name="Burglin T.R."/>
            <person name="Frech C."/>
            <person name="Turcotte B."/>
            <person name="Kopec K.O."/>
            <person name="Synnott J.M."/>
            <person name="Choo C."/>
            <person name="Paponov I."/>
            <person name="Finkler A."/>
            <person name="Soon Heng Tan C."/>
            <person name="Hutchins A.P."/>
            <person name="Weinmeier T."/>
            <person name="Rattei T."/>
            <person name="Chu J.S."/>
            <person name="Gimenez G."/>
            <person name="Irimia M."/>
            <person name="Rigden D.J."/>
            <person name="Fitzpatrick D.A."/>
            <person name="Lorenzo-Morales J."/>
            <person name="Bateman A."/>
            <person name="Chiu C.H."/>
            <person name="Tang P."/>
            <person name="Hegemann P."/>
            <person name="Fromm H."/>
            <person name="Raoult D."/>
            <person name="Greub G."/>
            <person name="Miranda-Saavedra D."/>
            <person name="Chen N."/>
            <person name="Nash P."/>
            <person name="Ginger M.L."/>
            <person name="Horn M."/>
            <person name="Schaap P."/>
            <person name="Caler L."/>
            <person name="Loftus B."/>
        </authorList>
    </citation>
    <scope>NUCLEOTIDE SEQUENCE [LARGE SCALE GENOMIC DNA]</scope>
    <source>
        <strain evidence="5 6">Neff</strain>
    </source>
</reference>
<dbReference type="PROSITE" id="PS50082">
    <property type="entry name" value="WD_REPEATS_2"/>
    <property type="match status" value="3"/>
</dbReference>
<feature type="repeat" description="WD" evidence="3">
    <location>
        <begin position="36"/>
        <end position="77"/>
    </location>
</feature>
<keyword evidence="6" id="KW-1185">Reference proteome</keyword>
<evidence type="ECO:0000256" key="3">
    <source>
        <dbReference type="PROSITE-ProRule" id="PRU00221"/>
    </source>
</evidence>
<name>L8H5P4_ACACF</name>
<protein>
    <submittedName>
        <fullName evidence="5">WD repeatcontaining protein</fullName>
    </submittedName>
</protein>
<dbReference type="SUPFAM" id="SSF50978">
    <property type="entry name" value="WD40 repeat-like"/>
    <property type="match status" value="1"/>
</dbReference>
<dbReference type="Gene3D" id="2.130.10.10">
    <property type="entry name" value="YVTN repeat-like/Quinoprotein amine dehydrogenase"/>
    <property type="match status" value="2"/>
</dbReference>
<dbReference type="Pfam" id="PF00400">
    <property type="entry name" value="WD40"/>
    <property type="match status" value="3"/>
</dbReference>
<evidence type="ECO:0000256" key="1">
    <source>
        <dbReference type="ARBA" id="ARBA00022574"/>
    </source>
</evidence>
<sequence>MATTLELVDLPGSEGQDTDCIDEPQLRERTAAQPLHKAHRDAVRALKMSPDRRLLASASNDHTVRVWDAETLECLHTLTGHTDSVRVLAFAAHNSDTTSSATILLSAGRDHTVKIWDADKGQLLHSLRHTMASGNTCMAHAIEANDTTAAVGYADGSIALVCLETGQVVQMLSGHTHWITSLHMRPGLLVSGSCDRKVIDWDLRTGQPAHVFVGHTSDVNAVLAFGPENERIGSCIQTLAKRSETGHVVGSRSRPVNEVISMQTKHYATRPEVTTLISGNTGKVSSGVRLWGLDALGERAASLHSEATEGVRGILSLAVSARYLVATTWDCKVLVCDFGRSGQSIRWVEEQDNAEASLMSMTSQAYVPPWQRRQQQAEPDCAEEDYSGPDDYTREEED</sequence>
<dbReference type="PROSITE" id="PS00678">
    <property type="entry name" value="WD_REPEATS_1"/>
    <property type="match status" value="2"/>
</dbReference>
<dbReference type="Proteomes" id="UP000011083">
    <property type="component" value="Unassembled WGS sequence"/>
</dbReference>
<dbReference type="OrthoDB" id="10255630at2759"/>
<dbReference type="EMBL" id="KB007932">
    <property type="protein sequence ID" value="ELR19786.1"/>
    <property type="molecule type" value="Genomic_DNA"/>
</dbReference>
<evidence type="ECO:0000313" key="6">
    <source>
        <dbReference type="Proteomes" id="UP000011083"/>
    </source>
</evidence>
<dbReference type="InterPro" id="IPR001680">
    <property type="entry name" value="WD40_rpt"/>
</dbReference>
<evidence type="ECO:0000313" key="5">
    <source>
        <dbReference type="EMBL" id="ELR19786.1"/>
    </source>
</evidence>
<keyword evidence="2" id="KW-0677">Repeat</keyword>
<dbReference type="GeneID" id="14920617"/>
<feature type="repeat" description="WD" evidence="3">
    <location>
        <begin position="78"/>
        <end position="126"/>
    </location>
</feature>
<dbReference type="InterPro" id="IPR015943">
    <property type="entry name" value="WD40/YVTN_repeat-like_dom_sf"/>
</dbReference>
<gene>
    <name evidence="5" type="ORF">ACA1_201540</name>
</gene>
<feature type="repeat" description="WD" evidence="3">
    <location>
        <begin position="172"/>
        <end position="211"/>
    </location>
</feature>
<dbReference type="CDD" id="cd00200">
    <property type="entry name" value="WD40"/>
    <property type="match status" value="1"/>
</dbReference>
<dbReference type="VEuPathDB" id="AmoebaDB:ACA1_201540"/>
<accession>L8H5P4</accession>
<dbReference type="KEGG" id="acan:ACA1_201540"/>
<dbReference type="InterPro" id="IPR036322">
    <property type="entry name" value="WD40_repeat_dom_sf"/>
</dbReference>
<dbReference type="InterPro" id="IPR020472">
    <property type="entry name" value="WD40_PAC1"/>
</dbReference>
<dbReference type="PANTHER" id="PTHR22847">
    <property type="entry name" value="WD40 REPEAT PROTEIN"/>
    <property type="match status" value="1"/>
</dbReference>
<evidence type="ECO:0000256" key="2">
    <source>
        <dbReference type="ARBA" id="ARBA00022737"/>
    </source>
</evidence>
<dbReference type="RefSeq" id="XP_004341881.1">
    <property type="nucleotide sequence ID" value="XM_004341833.1"/>
</dbReference>
<evidence type="ECO:0000256" key="4">
    <source>
        <dbReference type="SAM" id="MobiDB-lite"/>
    </source>
</evidence>
<dbReference type="InterPro" id="IPR019775">
    <property type="entry name" value="WD40_repeat_CS"/>
</dbReference>
<proteinExistence type="predicted"/>
<dbReference type="PROSITE" id="PS50294">
    <property type="entry name" value="WD_REPEATS_REGION"/>
    <property type="match status" value="3"/>
</dbReference>
<dbReference type="PRINTS" id="PR00320">
    <property type="entry name" value="GPROTEINBRPT"/>
</dbReference>
<dbReference type="STRING" id="1257118.L8H5P4"/>
<feature type="compositionally biased region" description="Acidic residues" evidence="4">
    <location>
        <begin position="380"/>
        <end position="398"/>
    </location>
</feature>
<keyword evidence="1 3" id="KW-0853">WD repeat</keyword>
<organism evidence="5 6">
    <name type="scientific">Acanthamoeba castellanii (strain ATCC 30010 / Neff)</name>
    <dbReference type="NCBI Taxonomy" id="1257118"/>
    <lineage>
        <taxon>Eukaryota</taxon>
        <taxon>Amoebozoa</taxon>
        <taxon>Discosea</taxon>
        <taxon>Longamoebia</taxon>
        <taxon>Centramoebida</taxon>
        <taxon>Acanthamoebidae</taxon>
        <taxon>Acanthamoeba</taxon>
    </lineage>
</organism>
<feature type="region of interest" description="Disordered" evidence="4">
    <location>
        <begin position="367"/>
        <end position="398"/>
    </location>
</feature>
<dbReference type="GO" id="GO:1990234">
    <property type="term" value="C:transferase complex"/>
    <property type="evidence" value="ECO:0007669"/>
    <property type="project" value="UniProtKB-ARBA"/>
</dbReference>
<dbReference type="SMART" id="SM00320">
    <property type="entry name" value="WD40"/>
    <property type="match status" value="5"/>
</dbReference>